<keyword evidence="11 18" id="KW-0472">Membrane</keyword>
<keyword evidence="8" id="KW-0560">Oxidoreductase</keyword>
<evidence type="ECO:0000256" key="13">
    <source>
        <dbReference type="ARBA" id="ARBA00023221"/>
    </source>
</evidence>
<protein>
    <recommendedName>
        <fullName evidence="15">Delta(24(24(1)))-sterol reductase</fullName>
        <ecNumber evidence="15">1.3.1.71</ecNumber>
    </recommendedName>
</protein>
<dbReference type="Proteomes" id="UP000237144">
    <property type="component" value="Unassembled WGS sequence"/>
</dbReference>
<evidence type="ECO:0000256" key="10">
    <source>
        <dbReference type="ARBA" id="ARBA00023098"/>
    </source>
</evidence>
<comment type="caution">
    <text evidence="19">The sequence shown here is derived from an EMBL/GenBank/DDBJ whole genome shotgun (WGS) entry which is preliminary data.</text>
</comment>
<evidence type="ECO:0000256" key="2">
    <source>
        <dbReference type="ARBA" id="ARBA00005402"/>
    </source>
</evidence>
<dbReference type="PANTHER" id="PTHR21257:SF31">
    <property type="entry name" value="DELTA(24(24(1)))-STEROL REDUCTASE ERG4"/>
    <property type="match status" value="1"/>
</dbReference>
<keyword evidence="12" id="KW-1207">Sterol metabolism</keyword>
<comment type="pathway">
    <text evidence="14">Steroid metabolism; ergosterol biosynthesis.</text>
</comment>
<evidence type="ECO:0000256" key="4">
    <source>
        <dbReference type="ARBA" id="ARBA00022692"/>
    </source>
</evidence>
<evidence type="ECO:0000313" key="20">
    <source>
        <dbReference type="Proteomes" id="UP000237144"/>
    </source>
</evidence>
<dbReference type="OrthoDB" id="5326588at2759"/>
<gene>
    <name evidence="19" type="ORF">BMF94_1543</name>
</gene>
<organism evidence="19 20">
    <name type="scientific">Rhodotorula taiwanensis</name>
    <dbReference type="NCBI Taxonomy" id="741276"/>
    <lineage>
        <taxon>Eukaryota</taxon>
        <taxon>Fungi</taxon>
        <taxon>Dikarya</taxon>
        <taxon>Basidiomycota</taxon>
        <taxon>Pucciniomycotina</taxon>
        <taxon>Microbotryomycetes</taxon>
        <taxon>Sporidiobolales</taxon>
        <taxon>Sporidiobolaceae</taxon>
        <taxon>Rhodotorula</taxon>
    </lineage>
</organism>
<dbReference type="EC" id="1.3.1.71" evidence="15"/>
<dbReference type="AlphaFoldDB" id="A0A2S5BF33"/>
<proteinExistence type="inferred from homology"/>
<keyword evidence="3" id="KW-0444">Lipid biosynthesis</keyword>
<keyword evidence="20" id="KW-1185">Reference proteome</keyword>
<comment type="subcellular location">
    <subcellularLocation>
        <location evidence="1">Membrane</location>
        <topology evidence="1">Multi-pass membrane protein</topology>
    </subcellularLocation>
</comment>
<evidence type="ECO:0000256" key="3">
    <source>
        <dbReference type="ARBA" id="ARBA00022516"/>
    </source>
</evidence>
<evidence type="ECO:0000256" key="16">
    <source>
        <dbReference type="ARBA" id="ARBA00048918"/>
    </source>
</evidence>
<comment type="similarity">
    <text evidence="2">Belongs to the ERG4/ERG24 family.</text>
</comment>
<keyword evidence="10" id="KW-0443">Lipid metabolism</keyword>
<dbReference type="PANTHER" id="PTHR21257">
    <property type="entry name" value="DELTA(14)-STEROL REDUCTASE"/>
    <property type="match status" value="1"/>
</dbReference>
<dbReference type="GO" id="GO:0005789">
    <property type="term" value="C:endoplasmic reticulum membrane"/>
    <property type="evidence" value="ECO:0007669"/>
    <property type="project" value="TreeGrafter"/>
</dbReference>
<feature type="transmembrane region" description="Helical" evidence="18">
    <location>
        <begin position="258"/>
        <end position="276"/>
    </location>
</feature>
<evidence type="ECO:0000256" key="14">
    <source>
        <dbReference type="ARBA" id="ARBA00029435"/>
    </source>
</evidence>
<sequence>MAAETTLRQRQAGSDGHSAQVDAASVNKPADDPHAIEEHLEFGGAPGTFAMMTGFPALFYYLYVCLYFNDGQLATPKNVLALTGPDGWISFVQHVGALVWEHAMPTQKAVAVYSIFVGGQFLLAFVMPGVWQKGLPLAHENGRVLDYYCNAYSATYLTAALVGLAHYTGVFNLAEVIDLYGPLLTTASISGFALAAVTYLVGDQYRMSGNLIYDYFMGSTLNPRVGVVDIKMFCEIRVSWSILFALAMGAVAKQYQDYGYVSGNAWLFAYGTGLYLNACCKGEQYIPQTWDMNYEKFGWLLSYWNLAGVPFSYAYAAIYMATHDPATYEYSKPVLAFLFITITLAQGMMDICMAQKSHFKAVKTGTYIKRYTFPQLPWAELDNPKTLKTNRGELLLDGFWAYLRKPNYISDWVQAIIWGTSAGQGSVIPYYYPVFHATMLLHRNSRDEAKCARKYGDDWKRYKQLVPYSYIPYVL</sequence>
<evidence type="ECO:0000256" key="6">
    <source>
        <dbReference type="ARBA" id="ARBA00022955"/>
    </source>
</evidence>
<feature type="transmembrane region" description="Helical" evidence="18">
    <location>
        <begin position="179"/>
        <end position="201"/>
    </location>
</feature>
<evidence type="ECO:0000256" key="5">
    <source>
        <dbReference type="ARBA" id="ARBA00022857"/>
    </source>
</evidence>
<comment type="catalytic activity">
    <reaction evidence="16">
        <text>ergosterol + NADP(+) = ergosta-5,7,22,24(28)-tetraen-3beta-ol + NADPH + H(+)</text>
        <dbReference type="Rhea" id="RHEA:18501"/>
        <dbReference type="ChEBI" id="CHEBI:15378"/>
        <dbReference type="ChEBI" id="CHEBI:16933"/>
        <dbReference type="ChEBI" id="CHEBI:18249"/>
        <dbReference type="ChEBI" id="CHEBI:57783"/>
        <dbReference type="ChEBI" id="CHEBI:58349"/>
        <dbReference type="EC" id="1.3.1.71"/>
    </reaction>
    <physiologicalReaction direction="right-to-left" evidence="16">
        <dbReference type="Rhea" id="RHEA:18503"/>
    </physiologicalReaction>
</comment>
<dbReference type="GO" id="GO:0000246">
    <property type="term" value="F:Delta24(24-1) sterol reductase activity"/>
    <property type="evidence" value="ECO:0007669"/>
    <property type="project" value="UniProtKB-EC"/>
</dbReference>
<evidence type="ECO:0000256" key="7">
    <source>
        <dbReference type="ARBA" id="ARBA00022989"/>
    </source>
</evidence>
<feature type="transmembrane region" description="Helical" evidence="18">
    <location>
        <begin position="110"/>
        <end position="131"/>
    </location>
</feature>
<accession>A0A2S5BF33</accession>
<evidence type="ECO:0000256" key="9">
    <source>
        <dbReference type="ARBA" id="ARBA00023011"/>
    </source>
</evidence>
<feature type="transmembrane region" description="Helical" evidence="18">
    <location>
        <begin position="49"/>
        <end position="68"/>
    </location>
</feature>
<evidence type="ECO:0000256" key="18">
    <source>
        <dbReference type="SAM" id="Phobius"/>
    </source>
</evidence>
<feature type="compositionally biased region" description="Polar residues" evidence="17">
    <location>
        <begin position="1"/>
        <end position="12"/>
    </location>
</feature>
<keyword evidence="6" id="KW-0752">Steroid biosynthesis</keyword>
<feature type="transmembrane region" description="Helical" evidence="18">
    <location>
        <begin position="334"/>
        <end position="353"/>
    </location>
</feature>
<dbReference type="GO" id="GO:0006696">
    <property type="term" value="P:ergosterol biosynthetic process"/>
    <property type="evidence" value="ECO:0007669"/>
    <property type="project" value="TreeGrafter"/>
</dbReference>
<evidence type="ECO:0000256" key="8">
    <source>
        <dbReference type="ARBA" id="ARBA00023002"/>
    </source>
</evidence>
<feature type="transmembrane region" description="Helical" evidence="18">
    <location>
        <begin position="297"/>
        <end position="322"/>
    </location>
</feature>
<dbReference type="InterPro" id="IPR001171">
    <property type="entry name" value="ERG24_DHCR-like"/>
</dbReference>
<dbReference type="PROSITE" id="PS01017">
    <property type="entry name" value="STEROL_REDUCT_1"/>
    <property type="match status" value="1"/>
</dbReference>
<dbReference type="Gene3D" id="1.20.120.1630">
    <property type="match status" value="1"/>
</dbReference>
<dbReference type="Pfam" id="PF01222">
    <property type="entry name" value="ERG4_ERG24"/>
    <property type="match status" value="1"/>
</dbReference>
<dbReference type="PROSITE" id="PS01018">
    <property type="entry name" value="STEROL_REDUCT_2"/>
    <property type="match status" value="1"/>
</dbReference>
<evidence type="ECO:0000313" key="19">
    <source>
        <dbReference type="EMBL" id="POY75386.1"/>
    </source>
</evidence>
<keyword evidence="4 18" id="KW-0812">Transmembrane</keyword>
<evidence type="ECO:0000256" key="12">
    <source>
        <dbReference type="ARBA" id="ARBA00023166"/>
    </source>
</evidence>
<dbReference type="EMBL" id="PJQD01000016">
    <property type="protein sequence ID" value="POY75386.1"/>
    <property type="molecule type" value="Genomic_DNA"/>
</dbReference>
<dbReference type="STRING" id="741276.A0A2S5BF33"/>
<evidence type="ECO:0000256" key="1">
    <source>
        <dbReference type="ARBA" id="ARBA00004141"/>
    </source>
</evidence>
<feature type="region of interest" description="Disordered" evidence="17">
    <location>
        <begin position="1"/>
        <end position="28"/>
    </location>
</feature>
<evidence type="ECO:0000256" key="17">
    <source>
        <dbReference type="SAM" id="MobiDB-lite"/>
    </source>
</evidence>
<keyword evidence="7 18" id="KW-1133">Transmembrane helix</keyword>
<reference evidence="19 20" key="1">
    <citation type="journal article" date="2018" name="Front. Microbiol.">
        <title>Prospects for Fungal Bioremediation of Acidic Radioactive Waste Sites: Characterization and Genome Sequence of Rhodotorula taiwanensis MD1149.</title>
        <authorList>
            <person name="Tkavc R."/>
            <person name="Matrosova V.Y."/>
            <person name="Grichenko O.E."/>
            <person name="Gostincar C."/>
            <person name="Volpe R.P."/>
            <person name="Klimenkova P."/>
            <person name="Gaidamakova E.K."/>
            <person name="Zhou C.E."/>
            <person name="Stewart B.J."/>
            <person name="Lyman M.G."/>
            <person name="Malfatti S.A."/>
            <person name="Rubinfeld B."/>
            <person name="Courtot M."/>
            <person name="Singh J."/>
            <person name="Dalgard C.L."/>
            <person name="Hamilton T."/>
            <person name="Frey K.G."/>
            <person name="Gunde-Cimerman N."/>
            <person name="Dugan L."/>
            <person name="Daly M.J."/>
        </authorList>
    </citation>
    <scope>NUCLEOTIDE SEQUENCE [LARGE SCALE GENOMIC DNA]</scope>
    <source>
        <strain evidence="19 20">MD1149</strain>
    </source>
</reference>
<keyword evidence="5" id="KW-0521">NADP</keyword>
<dbReference type="InterPro" id="IPR018083">
    <property type="entry name" value="Sterol_reductase_CS"/>
</dbReference>
<name>A0A2S5BF33_9BASI</name>
<keyword evidence="13" id="KW-0753">Steroid metabolism</keyword>
<keyword evidence="9" id="KW-0756">Sterol biosynthesis</keyword>
<evidence type="ECO:0000256" key="11">
    <source>
        <dbReference type="ARBA" id="ARBA00023136"/>
    </source>
</evidence>
<evidence type="ECO:0000256" key="15">
    <source>
        <dbReference type="ARBA" id="ARBA00038892"/>
    </source>
</evidence>